<dbReference type="AlphaFoldDB" id="A0A921QM70"/>
<gene>
    <name evidence="1" type="ORF">BDA96_07G225200</name>
</gene>
<comment type="caution">
    <text evidence="1">The sequence shown here is derived from an EMBL/GenBank/DDBJ whole genome shotgun (WGS) entry which is preliminary data.</text>
</comment>
<protein>
    <submittedName>
        <fullName evidence="1">Uncharacterized protein</fullName>
    </submittedName>
</protein>
<name>A0A921QM70_SORBI</name>
<sequence>MLATMLVYYTTVLLALGLFACHLGLGSWQLHAAVSEEAVSVCMGNWANDVQHCYLSRGSYSSPSCMPCHLASCICICWFCCMKERDCEKMLYRKTQKKVDECSCK</sequence>
<reference evidence="1" key="2">
    <citation type="submission" date="2020-10" db="EMBL/GenBank/DDBJ databases">
        <authorList>
            <person name="Cooper E.A."/>
            <person name="Brenton Z.W."/>
            <person name="Flinn B.S."/>
            <person name="Jenkins J."/>
            <person name="Shu S."/>
            <person name="Flowers D."/>
            <person name="Luo F."/>
            <person name="Wang Y."/>
            <person name="Xia P."/>
            <person name="Barry K."/>
            <person name="Daum C."/>
            <person name="Lipzen A."/>
            <person name="Yoshinaga Y."/>
            <person name="Schmutz J."/>
            <person name="Saski C."/>
            <person name="Vermerris W."/>
            <person name="Kresovich S."/>
        </authorList>
    </citation>
    <scope>NUCLEOTIDE SEQUENCE</scope>
</reference>
<dbReference type="Proteomes" id="UP000807115">
    <property type="component" value="Chromosome 7"/>
</dbReference>
<dbReference type="EMBL" id="CM027686">
    <property type="protein sequence ID" value="KAG0524599.1"/>
    <property type="molecule type" value="Genomic_DNA"/>
</dbReference>
<reference evidence="1" key="1">
    <citation type="journal article" date="2019" name="BMC Genomics">
        <title>A new reference genome for Sorghum bicolor reveals high levels of sequence similarity between sweet and grain genotypes: implications for the genetics of sugar metabolism.</title>
        <authorList>
            <person name="Cooper E.A."/>
            <person name="Brenton Z.W."/>
            <person name="Flinn B.S."/>
            <person name="Jenkins J."/>
            <person name="Shu S."/>
            <person name="Flowers D."/>
            <person name="Luo F."/>
            <person name="Wang Y."/>
            <person name="Xia P."/>
            <person name="Barry K."/>
            <person name="Daum C."/>
            <person name="Lipzen A."/>
            <person name="Yoshinaga Y."/>
            <person name="Schmutz J."/>
            <person name="Saski C."/>
            <person name="Vermerris W."/>
            <person name="Kresovich S."/>
        </authorList>
    </citation>
    <scope>NUCLEOTIDE SEQUENCE</scope>
</reference>
<proteinExistence type="predicted"/>
<evidence type="ECO:0000313" key="2">
    <source>
        <dbReference type="Proteomes" id="UP000807115"/>
    </source>
</evidence>
<organism evidence="1 2">
    <name type="scientific">Sorghum bicolor</name>
    <name type="common">Sorghum</name>
    <name type="synonym">Sorghum vulgare</name>
    <dbReference type="NCBI Taxonomy" id="4558"/>
    <lineage>
        <taxon>Eukaryota</taxon>
        <taxon>Viridiplantae</taxon>
        <taxon>Streptophyta</taxon>
        <taxon>Embryophyta</taxon>
        <taxon>Tracheophyta</taxon>
        <taxon>Spermatophyta</taxon>
        <taxon>Magnoliopsida</taxon>
        <taxon>Liliopsida</taxon>
        <taxon>Poales</taxon>
        <taxon>Poaceae</taxon>
        <taxon>PACMAD clade</taxon>
        <taxon>Panicoideae</taxon>
        <taxon>Andropogonodae</taxon>
        <taxon>Andropogoneae</taxon>
        <taxon>Sorghinae</taxon>
        <taxon>Sorghum</taxon>
    </lineage>
</organism>
<accession>A0A921QM70</accession>
<evidence type="ECO:0000313" key="1">
    <source>
        <dbReference type="EMBL" id="KAG0524599.1"/>
    </source>
</evidence>